<dbReference type="InterPro" id="IPR023562">
    <property type="entry name" value="ClpP/TepA"/>
</dbReference>
<protein>
    <recommendedName>
        <fullName evidence="2">Protease</fullName>
    </recommendedName>
</protein>
<dbReference type="InterPro" id="IPR029045">
    <property type="entry name" value="ClpP/crotonase-like_dom_sf"/>
</dbReference>
<proteinExistence type="predicted"/>
<dbReference type="AlphaFoldDB" id="A0A6C0FCC8"/>
<name>A0A6C0FCC8_9ZZZZ</name>
<reference evidence="1" key="1">
    <citation type="journal article" date="2020" name="Nature">
        <title>Giant virus diversity and host interactions through global metagenomics.</title>
        <authorList>
            <person name="Schulz F."/>
            <person name="Roux S."/>
            <person name="Paez-Espino D."/>
            <person name="Jungbluth S."/>
            <person name="Walsh D.A."/>
            <person name="Denef V.J."/>
            <person name="McMahon K.D."/>
            <person name="Konstantinidis K.T."/>
            <person name="Eloe-Fadrosh E.A."/>
            <person name="Kyrpides N.C."/>
            <person name="Woyke T."/>
        </authorList>
    </citation>
    <scope>NUCLEOTIDE SEQUENCE</scope>
    <source>
        <strain evidence="1">GVMAG-S-ERX556106-38</strain>
    </source>
</reference>
<dbReference type="Gene3D" id="3.90.226.10">
    <property type="entry name" value="2-enoyl-CoA Hydratase, Chain A, domain 1"/>
    <property type="match status" value="1"/>
</dbReference>
<accession>A0A6C0FCC8</accession>
<evidence type="ECO:0000313" key="1">
    <source>
        <dbReference type="EMBL" id="QHT38531.1"/>
    </source>
</evidence>
<dbReference type="EMBL" id="MN738832">
    <property type="protein sequence ID" value="QHT38531.1"/>
    <property type="molecule type" value="Genomic_DNA"/>
</dbReference>
<dbReference type="Pfam" id="PF00574">
    <property type="entry name" value="CLP_protease"/>
    <property type="match status" value="1"/>
</dbReference>
<dbReference type="SUPFAM" id="SSF52096">
    <property type="entry name" value="ClpP/crotonase"/>
    <property type="match status" value="1"/>
</dbReference>
<organism evidence="1">
    <name type="scientific">viral metagenome</name>
    <dbReference type="NCBI Taxonomy" id="1070528"/>
    <lineage>
        <taxon>unclassified sequences</taxon>
        <taxon>metagenomes</taxon>
        <taxon>organismal metagenomes</taxon>
    </lineage>
</organism>
<sequence length="239" mass="26607">MFFLAVLGSLLALASASTEIMLTPKNSLLIRGQINAATATDFIYEVNKRPKKEGLYLYLDTNGGSVDAGNKIINEIAKYNISCVAERAISMGFVILQSCHTRYITPSATLMQHQMSYGVVNEKEKVESYVQFIKQIGDQLTTMQANRIGISAQEFKERTYNDWWIFGGNGVNENCADDIAMVKCNTKLTNLTYAIDYAGNSYLFSYCPLINGPVEVKPKSKSSKSGGRYYTKSIEDVYI</sequence>
<evidence type="ECO:0008006" key="2">
    <source>
        <dbReference type="Google" id="ProtNLM"/>
    </source>
</evidence>